<dbReference type="GO" id="GO:0003723">
    <property type="term" value="F:RNA binding"/>
    <property type="evidence" value="ECO:0007669"/>
    <property type="project" value="UniProtKB-UniRule"/>
</dbReference>
<evidence type="ECO:0000256" key="3">
    <source>
        <dbReference type="ARBA" id="ARBA00022603"/>
    </source>
</evidence>
<accession>A0A0X8FDD8</accession>
<dbReference type="SUPFAM" id="SSF53335">
    <property type="entry name" value="S-adenosyl-L-methionine-dependent methyltransferases"/>
    <property type="match status" value="1"/>
</dbReference>
<evidence type="ECO:0000313" key="12">
    <source>
        <dbReference type="Proteomes" id="UP001069145"/>
    </source>
</evidence>
<dbReference type="RefSeq" id="WP_060777745.1">
    <property type="nucleotide sequence ID" value="NZ_CAJHLF010000001.1"/>
</dbReference>
<evidence type="ECO:0000256" key="6">
    <source>
        <dbReference type="ARBA" id="ARBA00022884"/>
    </source>
</evidence>
<dbReference type="Pfam" id="PF13636">
    <property type="entry name" value="Methyltranf_PUA"/>
    <property type="match status" value="1"/>
</dbReference>
<dbReference type="Gene3D" id="2.30.130.60">
    <property type="match status" value="1"/>
</dbReference>
<evidence type="ECO:0000256" key="5">
    <source>
        <dbReference type="ARBA" id="ARBA00022691"/>
    </source>
</evidence>
<dbReference type="InterPro" id="IPR031340">
    <property type="entry name" value="RsmF_methylt_CI"/>
</dbReference>
<dbReference type="EMBL" id="CP065662">
    <property type="protein sequence ID" value="QPS01426.1"/>
    <property type="molecule type" value="Genomic_DNA"/>
</dbReference>
<evidence type="ECO:0000313" key="9">
    <source>
        <dbReference type="EMBL" id="MCY3053349.1"/>
    </source>
</evidence>
<keyword evidence="3 7" id="KW-0489">Methyltransferase</keyword>
<dbReference type="EMBL" id="JAOTML010000004">
    <property type="protein sequence ID" value="MCY3053349.1"/>
    <property type="molecule type" value="Genomic_DNA"/>
</dbReference>
<protein>
    <submittedName>
        <fullName evidence="10">RsmF rRNA methyltransferase first C-terminal domain-containing protein</fullName>
    </submittedName>
</protein>
<dbReference type="GO" id="GO:0008173">
    <property type="term" value="F:RNA methyltransferase activity"/>
    <property type="evidence" value="ECO:0007669"/>
    <property type="project" value="InterPro"/>
</dbReference>
<evidence type="ECO:0000259" key="8">
    <source>
        <dbReference type="PROSITE" id="PS51686"/>
    </source>
</evidence>
<reference evidence="9" key="2">
    <citation type="submission" date="2022-09" db="EMBL/GenBank/DDBJ databases">
        <title>Aerococcus urinae taxonomy study.</title>
        <authorList>
            <person name="Christensen J."/>
            <person name="Senneby E."/>
        </authorList>
    </citation>
    <scope>NUCLEOTIDE SEQUENCE</scope>
    <source>
        <strain evidence="9">NLD-066-U95</strain>
    </source>
</reference>
<feature type="binding site" evidence="7">
    <location>
        <position position="177"/>
    </location>
    <ligand>
        <name>S-adenosyl-L-methionine</name>
        <dbReference type="ChEBI" id="CHEBI:59789"/>
    </ligand>
</feature>
<dbReference type="InterPro" id="IPR027391">
    <property type="entry name" value="Nol1_Nop2_Fmu_2"/>
</dbReference>
<keyword evidence="5 7" id="KW-0949">S-adenosyl-L-methionine</keyword>
<feature type="active site" description="Nucleophile" evidence="7">
    <location>
        <position position="230"/>
    </location>
</feature>
<dbReference type="InterPro" id="IPR023267">
    <property type="entry name" value="RCMT"/>
</dbReference>
<evidence type="ECO:0000256" key="7">
    <source>
        <dbReference type="PROSITE-ProRule" id="PRU01023"/>
    </source>
</evidence>
<dbReference type="Proteomes" id="UP001069145">
    <property type="component" value="Unassembled WGS sequence"/>
</dbReference>
<keyword evidence="4 7" id="KW-0808">Transferase</keyword>
<dbReference type="PROSITE" id="PS51686">
    <property type="entry name" value="SAM_MT_RSMB_NOP"/>
    <property type="match status" value="1"/>
</dbReference>
<dbReference type="Pfam" id="PF17126">
    <property type="entry name" value="RsmF_methylt_CI"/>
    <property type="match status" value="1"/>
</dbReference>
<comment type="caution">
    <text evidence="7">Lacks conserved residue(s) required for the propagation of feature annotation.</text>
</comment>
<dbReference type="InterPro" id="IPR018314">
    <property type="entry name" value="RsmB/NOL1/NOP2-like_CS"/>
</dbReference>
<dbReference type="Pfam" id="PF17125">
    <property type="entry name" value="Methyltr_RsmF_N"/>
    <property type="match status" value="1"/>
</dbReference>
<dbReference type="PANTHER" id="PTHR22807:SF30">
    <property type="entry name" value="28S RRNA (CYTOSINE(4447)-C(5))-METHYLTRANSFERASE-RELATED"/>
    <property type="match status" value="1"/>
</dbReference>
<keyword evidence="2" id="KW-0963">Cytoplasm</keyword>
<feature type="binding site" evidence="7">
    <location>
        <position position="132"/>
    </location>
    <ligand>
        <name>S-adenosyl-L-methionine</name>
        <dbReference type="ChEBI" id="CHEBI:59789"/>
    </ligand>
</feature>
<dbReference type="GeneID" id="35767590"/>
<keyword evidence="6 7" id="KW-0694">RNA-binding</keyword>
<dbReference type="AlphaFoldDB" id="A0A0X8FDD8"/>
<dbReference type="InterPro" id="IPR029063">
    <property type="entry name" value="SAM-dependent_MTases_sf"/>
</dbReference>
<dbReference type="InterPro" id="IPR049560">
    <property type="entry name" value="MeTrfase_RsmB-F_NOP2_cat"/>
</dbReference>
<gene>
    <name evidence="10" type="ORF">I6G68_08650</name>
    <name evidence="9" type="ORF">ODY43_05015</name>
</gene>
<feature type="binding site" evidence="7">
    <location>
        <begin position="108"/>
        <end position="114"/>
    </location>
    <ligand>
        <name>S-adenosyl-L-methionine</name>
        <dbReference type="ChEBI" id="CHEBI:59789"/>
    </ligand>
</feature>
<dbReference type="InterPro" id="IPR031341">
    <property type="entry name" value="Methyltr_RsmF_N"/>
</dbReference>
<reference evidence="10 11" key="1">
    <citation type="submission" date="2020-12" db="EMBL/GenBank/DDBJ databases">
        <title>FDA dAtabase for Regulatory Grade micrObial Sequences (FDA-ARGOS): Supporting development and validation of Infectious Disease Dx tests.</title>
        <authorList>
            <person name="Sproer C."/>
            <person name="Gronow S."/>
            <person name="Severitt S."/>
            <person name="Schroder I."/>
            <person name="Tallon L."/>
            <person name="Sadzewicz L."/>
            <person name="Zhao X."/>
            <person name="Boylan J."/>
            <person name="Ott S."/>
            <person name="Bowen H."/>
            <person name="Vavikolanu K."/>
            <person name="Mehta A."/>
            <person name="Aluvathingal J."/>
            <person name="Nadendla S."/>
            <person name="Lowell S."/>
            <person name="Myers T."/>
            <person name="Yan Y."/>
            <person name="Sichtig H."/>
        </authorList>
    </citation>
    <scope>NUCLEOTIDE SEQUENCE [LARGE SCALE GENOMIC DNA]</scope>
    <source>
        <strain evidence="10 11">FDAARGOS_911</strain>
    </source>
</reference>
<keyword evidence="12" id="KW-1185">Reference proteome</keyword>
<dbReference type="OrthoDB" id="9810297at2"/>
<dbReference type="Proteomes" id="UP000594771">
    <property type="component" value="Chromosome"/>
</dbReference>
<name>A0A0X8FDD8_9LACT</name>
<dbReference type="PANTHER" id="PTHR22807">
    <property type="entry name" value="NOP2 YEAST -RELATED NOL1/NOP2/FMU SUN DOMAIN-CONTAINING"/>
    <property type="match status" value="1"/>
</dbReference>
<dbReference type="InterPro" id="IPR001678">
    <property type="entry name" value="MeTrfase_RsmB-F_NOP2_dom"/>
</dbReference>
<evidence type="ECO:0000256" key="1">
    <source>
        <dbReference type="ARBA" id="ARBA00007494"/>
    </source>
</evidence>
<evidence type="ECO:0000256" key="2">
    <source>
        <dbReference type="ARBA" id="ARBA00022490"/>
    </source>
</evidence>
<dbReference type="PRINTS" id="PR02008">
    <property type="entry name" value="RCMTFAMILY"/>
</dbReference>
<dbReference type="GO" id="GO:0001510">
    <property type="term" value="P:RNA methylation"/>
    <property type="evidence" value="ECO:0007669"/>
    <property type="project" value="InterPro"/>
</dbReference>
<organism evidence="10 11">
    <name type="scientific">Aerococcus urinae</name>
    <dbReference type="NCBI Taxonomy" id="1376"/>
    <lineage>
        <taxon>Bacteria</taxon>
        <taxon>Bacillati</taxon>
        <taxon>Bacillota</taxon>
        <taxon>Bacilli</taxon>
        <taxon>Lactobacillales</taxon>
        <taxon>Aerococcaceae</taxon>
        <taxon>Aerococcus</taxon>
    </lineage>
</organism>
<dbReference type="KEGG" id="aun:AWM73_01405"/>
<dbReference type="Pfam" id="PF01189">
    <property type="entry name" value="Methyltr_RsmB-F"/>
    <property type="match status" value="1"/>
</dbReference>
<dbReference type="Gene3D" id="3.30.70.1170">
    <property type="entry name" value="Sun protein, domain 3"/>
    <property type="match status" value="1"/>
</dbReference>
<dbReference type="CDD" id="cd21147">
    <property type="entry name" value="RsmF_methylt_CTD1"/>
    <property type="match status" value="1"/>
</dbReference>
<dbReference type="Gene3D" id="3.40.50.150">
    <property type="entry name" value="Vaccinia Virus protein VP39"/>
    <property type="match status" value="1"/>
</dbReference>
<feature type="domain" description="SAM-dependent MTase RsmB/NOP-type" evidence="8">
    <location>
        <begin position="12"/>
        <end position="301"/>
    </location>
</feature>
<proteinExistence type="inferred from homology"/>
<evidence type="ECO:0000256" key="4">
    <source>
        <dbReference type="ARBA" id="ARBA00022679"/>
    </source>
</evidence>
<dbReference type="CDD" id="cd02440">
    <property type="entry name" value="AdoMet_MTases"/>
    <property type="match status" value="1"/>
</dbReference>
<comment type="similarity">
    <text evidence="1 7">Belongs to the class I-like SAM-binding methyltransferase superfamily. RsmB/NOP family.</text>
</comment>
<evidence type="ECO:0000313" key="11">
    <source>
        <dbReference type="Proteomes" id="UP000594771"/>
    </source>
</evidence>
<dbReference type="PROSITE" id="PS01153">
    <property type="entry name" value="NOL1_NOP2_SUN"/>
    <property type="match status" value="1"/>
</dbReference>
<sequence>MSLALEFIDKFNQLLGDEAADFFAALNKGEAQKAFRINPLKAKAQAICQSYLSEDLTPCPYSPWGYLGQVDGNSPIHQAGLVYSQEASAMAVASVVQAQPGEKILDLCAAPGGKSTQIAADMQGQGLLVANEIIPKRAKILAENIERMGISNALVTNHAPESLAAYFPSFFDKILVDAPCSGEGMFTKSQAAREGWTKETPFLCQERQKEILSQAVRMLKAGGQLIYSTCTFSPEENEEIIAWLLDQGDFDLEWIDQFPAETISRGRSDWSQSDYDLSACVRIWPHRSIGEGHFIARLKAKDSLNTDQVVAKTKKVRHKKGKKHASKAKSSPYRLLEPEERKNLASLSQNFPSEDYQHRELVAKGDQVWLLPPGITYQMLVEGPLNQLHSLRLGLHLGSLLKNRFQPSYAWAMALAPKATYPQIEISYNDWKNYVQGLTLAYPGNQAWVLLVYQGMVISFGKQVQGTVKNFFPKGLRFHP</sequence>
<evidence type="ECO:0000313" key="10">
    <source>
        <dbReference type="EMBL" id="QPS01426.1"/>
    </source>
</evidence>